<evidence type="ECO:0000256" key="4">
    <source>
        <dbReference type="ARBA" id="ARBA00022840"/>
    </source>
</evidence>
<dbReference type="PANTHER" id="PTHR42794:SF2">
    <property type="entry name" value="ABC TRANSPORTER ATP-BINDING PROTEIN"/>
    <property type="match status" value="1"/>
</dbReference>
<evidence type="ECO:0000313" key="6">
    <source>
        <dbReference type="EMBL" id="KPN63850.1"/>
    </source>
</evidence>
<dbReference type="Gene3D" id="3.40.50.300">
    <property type="entry name" value="P-loop containing nucleotide triphosphate hydrolases"/>
    <property type="match status" value="1"/>
</dbReference>
<dbReference type="SUPFAM" id="SSF52540">
    <property type="entry name" value="P-loop containing nucleoside triphosphate hydrolases"/>
    <property type="match status" value="1"/>
</dbReference>
<evidence type="ECO:0000259" key="5">
    <source>
        <dbReference type="PROSITE" id="PS50893"/>
    </source>
</evidence>
<dbReference type="Proteomes" id="UP000050471">
    <property type="component" value="Unassembled WGS sequence"/>
</dbReference>
<protein>
    <submittedName>
        <fullName evidence="6">Iron ABC transporter ATP-binding protein</fullName>
    </submittedName>
</protein>
<organism evidence="6 7">
    <name type="scientific">Aliiroseovarius crassostreae</name>
    <dbReference type="NCBI Taxonomy" id="154981"/>
    <lineage>
        <taxon>Bacteria</taxon>
        <taxon>Pseudomonadati</taxon>
        <taxon>Pseudomonadota</taxon>
        <taxon>Alphaproteobacteria</taxon>
        <taxon>Rhodobacterales</taxon>
        <taxon>Paracoccaceae</taxon>
        <taxon>Aliiroseovarius</taxon>
    </lineage>
</organism>
<dbReference type="Pfam" id="PF00005">
    <property type="entry name" value="ABC_tran"/>
    <property type="match status" value="1"/>
</dbReference>
<name>A0A0P7J6J6_9RHOB</name>
<dbReference type="GO" id="GO:0005524">
    <property type="term" value="F:ATP binding"/>
    <property type="evidence" value="ECO:0007669"/>
    <property type="project" value="UniProtKB-KW"/>
</dbReference>
<dbReference type="OrthoDB" id="9805601at2"/>
<comment type="similarity">
    <text evidence="1">Belongs to the ABC transporter superfamily.</text>
</comment>
<feature type="domain" description="ABC transporter" evidence="5">
    <location>
        <begin position="6"/>
        <end position="240"/>
    </location>
</feature>
<dbReference type="InterPro" id="IPR017871">
    <property type="entry name" value="ABC_transporter-like_CS"/>
</dbReference>
<dbReference type="InterPro" id="IPR003439">
    <property type="entry name" value="ABC_transporter-like_ATP-bd"/>
</dbReference>
<keyword evidence="7" id="KW-1185">Reference proteome</keyword>
<dbReference type="CDD" id="cd03214">
    <property type="entry name" value="ABC_Iron-Siderophores_B12_Hemin"/>
    <property type="match status" value="1"/>
</dbReference>
<dbReference type="FunFam" id="3.40.50.300:FF:000134">
    <property type="entry name" value="Iron-enterobactin ABC transporter ATP-binding protein"/>
    <property type="match status" value="1"/>
</dbReference>
<keyword evidence="2" id="KW-0813">Transport</keyword>
<dbReference type="GO" id="GO:0016887">
    <property type="term" value="F:ATP hydrolysis activity"/>
    <property type="evidence" value="ECO:0007669"/>
    <property type="project" value="InterPro"/>
</dbReference>
<dbReference type="EMBL" id="LKBA01000004">
    <property type="protein sequence ID" value="KPN63850.1"/>
    <property type="molecule type" value="Genomic_DNA"/>
</dbReference>
<sequence>MSAASLVADNISWAPHRSLPRLLHPVSFELQPGQVLGVVGPNGAGKSTLLRMIYHYQQPTSGRILVDGEDIWSLPPRAAARKVAAVLQEQPGAFGLTVRDIVTLGRTPHRLGFSTPGAQDAEIVDAAIDRMDLRHLMHRDLGTLSGGERQRVMVARALAQQPQVLVMDEPTNHLDIRHQLEILSLIRTLGLTIAVSLHDLNMAADVCDAVLLLEDGHCKGFGPPEDVLSELQVSQTFRVTAHRETLSLSNTQHLSFHLPS</sequence>
<dbReference type="PROSITE" id="PS00211">
    <property type="entry name" value="ABC_TRANSPORTER_1"/>
    <property type="match status" value="1"/>
</dbReference>
<evidence type="ECO:0000256" key="3">
    <source>
        <dbReference type="ARBA" id="ARBA00022741"/>
    </source>
</evidence>
<reference evidence="6 7" key="1">
    <citation type="submission" date="2015-09" db="EMBL/GenBank/DDBJ databases">
        <title>Draft genome sequence of Aliiroseovarius crassostreae CV919-312TSm, the causative agent of Roseovarius Oyster Disease (formerly Juvenile Oyster Disease).</title>
        <authorList>
            <person name="Kessner L."/>
            <person name="Spinard E."/>
            <person name="Nelson D."/>
        </authorList>
    </citation>
    <scope>NUCLEOTIDE SEQUENCE [LARGE SCALE GENOMIC DNA]</scope>
    <source>
        <strain evidence="6 7">CV919-312</strain>
    </source>
</reference>
<evidence type="ECO:0000313" key="7">
    <source>
        <dbReference type="Proteomes" id="UP000050471"/>
    </source>
</evidence>
<dbReference type="PANTHER" id="PTHR42794">
    <property type="entry name" value="HEMIN IMPORT ATP-BINDING PROTEIN HMUV"/>
    <property type="match status" value="1"/>
</dbReference>
<dbReference type="SMART" id="SM00382">
    <property type="entry name" value="AAA"/>
    <property type="match status" value="1"/>
</dbReference>
<dbReference type="AlphaFoldDB" id="A0A0P7J6J6"/>
<evidence type="ECO:0000256" key="1">
    <source>
        <dbReference type="ARBA" id="ARBA00005417"/>
    </source>
</evidence>
<keyword evidence="4 6" id="KW-0067">ATP-binding</keyword>
<keyword evidence="3" id="KW-0547">Nucleotide-binding</keyword>
<gene>
    <name evidence="6" type="ORF">AKJ29_14240</name>
</gene>
<dbReference type="STRING" id="154981.AKJ29_14240"/>
<comment type="caution">
    <text evidence="6">The sequence shown here is derived from an EMBL/GenBank/DDBJ whole genome shotgun (WGS) entry which is preliminary data.</text>
</comment>
<evidence type="ECO:0000256" key="2">
    <source>
        <dbReference type="ARBA" id="ARBA00022448"/>
    </source>
</evidence>
<dbReference type="RefSeq" id="WP_055187547.1">
    <property type="nucleotide sequence ID" value="NZ_FPBS01000020.1"/>
</dbReference>
<proteinExistence type="inferred from homology"/>
<accession>A0A0P7J6J6</accession>
<dbReference type="InterPro" id="IPR003593">
    <property type="entry name" value="AAA+_ATPase"/>
</dbReference>
<dbReference type="InterPro" id="IPR027417">
    <property type="entry name" value="P-loop_NTPase"/>
</dbReference>
<dbReference type="PROSITE" id="PS50893">
    <property type="entry name" value="ABC_TRANSPORTER_2"/>
    <property type="match status" value="1"/>
</dbReference>